<reference evidence="9" key="2">
    <citation type="submission" date="2020-11" db="EMBL/GenBank/DDBJ databases">
        <authorList>
            <person name="McCartney M.A."/>
            <person name="Auch B."/>
            <person name="Kono T."/>
            <person name="Mallez S."/>
            <person name="Becker A."/>
            <person name="Gohl D.M."/>
            <person name="Silverstein K.A.T."/>
            <person name="Koren S."/>
            <person name="Bechman K.B."/>
            <person name="Herman A."/>
            <person name="Abrahante J.E."/>
            <person name="Garbe J."/>
        </authorList>
    </citation>
    <scope>NUCLEOTIDE SEQUENCE</scope>
    <source>
        <strain evidence="9">Duluth1</strain>
        <tissue evidence="9">Whole animal</tissue>
    </source>
</reference>
<feature type="transmembrane region" description="Helical" evidence="8">
    <location>
        <begin position="448"/>
        <end position="469"/>
    </location>
</feature>
<keyword evidence="10" id="KW-1185">Reference proteome</keyword>
<evidence type="ECO:0000313" key="9">
    <source>
        <dbReference type="EMBL" id="KAH3770283.1"/>
    </source>
</evidence>
<keyword evidence="3" id="KW-1003">Cell membrane</keyword>
<name>A0A9D4IFP8_DREPO</name>
<evidence type="ECO:0000256" key="3">
    <source>
        <dbReference type="ARBA" id="ARBA00022475"/>
    </source>
</evidence>
<dbReference type="GO" id="GO:0005886">
    <property type="term" value="C:plasma membrane"/>
    <property type="evidence" value="ECO:0007669"/>
    <property type="project" value="UniProtKB-SubCell"/>
</dbReference>
<dbReference type="AlphaFoldDB" id="A0A9D4IFP8"/>
<evidence type="ECO:0000256" key="1">
    <source>
        <dbReference type="ARBA" id="ARBA00004651"/>
    </source>
</evidence>
<protein>
    <recommendedName>
        <fullName evidence="11">Receptor for retinol uptake STRA6</fullName>
    </recommendedName>
</protein>
<dbReference type="PANTHER" id="PTHR21444:SF15">
    <property type="entry name" value="RECEPTOR FOR RETINOL UPTAKE STRA6"/>
    <property type="match status" value="1"/>
</dbReference>
<feature type="transmembrane region" description="Helical" evidence="8">
    <location>
        <begin position="141"/>
        <end position="164"/>
    </location>
</feature>
<feature type="transmembrane region" description="Helical" evidence="8">
    <location>
        <begin position="84"/>
        <end position="101"/>
    </location>
</feature>
<comment type="subcellular location">
    <subcellularLocation>
        <location evidence="1">Cell membrane</location>
        <topology evidence="1">Multi-pass membrane protein</topology>
    </subcellularLocation>
</comment>
<evidence type="ECO:0000313" key="10">
    <source>
        <dbReference type="Proteomes" id="UP000828390"/>
    </source>
</evidence>
<evidence type="ECO:0000256" key="4">
    <source>
        <dbReference type="ARBA" id="ARBA00022692"/>
    </source>
</evidence>
<accession>A0A9D4IFP8</accession>
<keyword evidence="5 8" id="KW-1133">Transmembrane helix</keyword>
<gene>
    <name evidence="9" type="ORF">DPMN_171567</name>
</gene>
<feature type="transmembrane region" description="Helical" evidence="8">
    <location>
        <begin position="184"/>
        <end position="202"/>
    </location>
</feature>
<dbReference type="OrthoDB" id="2376984at2759"/>
<dbReference type="Proteomes" id="UP000828390">
    <property type="component" value="Unassembled WGS sequence"/>
</dbReference>
<reference evidence="9" key="1">
    <citation type="journal article" date="2019" name="bioRxiv">
        <title>The Genome of the Zebra Mussel, Dreissena polymorpha: A Resource for Invasive Species Research.</title>
        <authorList>
            <person name="McCartney M.A."/>
            <person name="Auch B."/>
            <person name="Kono T."/>
            <person name="Mallez S."/>
            <person name="Zhang Y."/>
            <person name="Obille A."/>
            <person name="Becker A."/>
            <person name="Abrahante J.E."/>
            <person name="Garbe J."/>
            <person name="Badalamenti J.P."/>
            <person name="Herman A."/>
            <person name="Mangelson H."/>
            <person name="Liachko I."/>
            <person name="Sullivan S."/>
            <person name="Sone E.D."/>
            <person name="Koren S."/>
            <person name="Silverstein K.A.T."/>
            <person name="Beckman K.B."/>
            <person name="Gohl D.M."/>
        </authorList>
    </citation>
    <scope>NUCLEOTIDE SEQUENCE</scope>
    <source>
        <strain evidence="9">Duluth1</strain>
        <tissue evidence="9">Whole animal</tissue>
    </source>
</reference>
<keyword evidence="4 8" id="KW-0812">Transmembrane</keyword>
<proteinExistence type="predicted"/>
<dbReference type="GO" id="GO:0034632">
    <property type="term" value="F:retinol transmembrane transporter activity"/>
    <property type="evidence" value="ECO:0007669"/>
    <property type="project" value="InterPro"/>
</dbReference>
<feature type="transmembrane region" description="Helical" evidence="8">
    <location>
        <begin position="410"/>
        <end position="442"/>
    </location>
</feature>
<keyword evidence="7" id="KW-0675">Receptor</keyword>
<feature type="transmembrane region" description="Helical" evidence="8">
    <location>
        <begin position="113"/>
        <end position="134"/>
    </location>
</feature>
<dbReference type="InterPro" id="IPR026612">
    <property type="entry name" value="STRA6-like"/>
</dbReference>
<comment type="caution">
    <text evidence="9">The sequence shown here is derived from an EMBL/GenBank/DDBJ whole genome shotgun (WGS) entry which is preliminary data.</text>
</comment>
<evidence type="ECO:0000256" key="8">
    <source>
        <dbReference type="SAM" id="Phobius"/>
    </source>
</evidence>
<keyword evidence="6 8" id="KW-0472">Membrane</keyword>
<keyword evidence="2" id="KW-0813">Transport</keyword>
<organism evidence="9 10">
    <name type="scientific">Dreissena polymorpha</name>
    <name type="common">Zebra mussel</name>
    <name type="synonym">Mytilus polymorpha</name>
    <dbReference type="NCBI Taxonomy" id="45954"/>
    <lineage>
        <taxon>Eukaryota</taxon>
        <taxon>Metazoa</taxon>
        <taxon>Spiralia</taxon>
        <taxon>Lophotrochozoa</taxon>
        <taxon>Mollusca</taxon>
        <taxon>Bivalvia</taxon>
        <taxon>Autobranchia</taxon>
        <taxon>Heteroconchia</taxon>
        <taxon>Euheterodonta</taxon>
        <taxon>Imparidentia</taxon>
        <taxon>Neoheterodontei</taxon>
        <taxon>Myida</taxon>
        <taxon>Dreissenoidea</taxon>
        <taxon>Dreissenidae</taxon>
        <taxon>Dreissena</taxon>
    </lineage>
</organism>
<evidence type="ECO:0008006" key="11">
    <source>
        <dbReference type="Google" id="ProtNLM"/>
    </source>
</evidence>
<evidence type="ECO:0000256" key="7">
    <source>
        <dbReference type="ARBA" id="ARBA00023170"/>
    </source>
</evidence>
<evidence type="ECO:0000256" key="6">
    <source>
        <dbReference type="ARBA" id="ARBA00023136"/>
    </source>
</evidence>
<dbReference type="PANTHER" id="PTHR21444">
    <property type="entry name" value="COILED-COIL DOMAIN-CONTAINING PROTEIN 180"/>
    <property type="match status" value="1"/>
</dbReference>
<feature type="transmembrane region" description="Helical" evidence="8">
    <location>
        <begin position="345"/>
        <end position="366"/>
    </location>
</feature>
<dbReference type="EMBL" id="JAIWYP010000009">
    <property type="protein sequence ID" value="KAH3770283.1"/>
    <property type="molecule type" value="Genomic_DNA"/>
</dbReference>
<evidence type="ECO:0000256" key="2">
    <source>
        <dbReference type="ARBA" id="ARBA00022448"/>
    </source>
</evidence>
<evidence type="ECO:0000256" key="5">
    <source>
        <dbReference type="ARBA" id="ARBA00022989"/>
    </source>
</evidence>
<sequence>MDESPLQASDGRRFKEILPNNSPCEKETGPLIKYQLIAMIISGAIIAILCILEKRSEHTRCKALWRRPAVIYPINMLDHCSDNFGYMMSFGSIAGYCYVLFNIRGLLSAGPAWYQTLLIMLYVLVIGFMFYPLFACLTTSWVFVGSILGLGYCTFWLYVHFMLVINCPNGGENGLTGQEIAKQLPVLVCTIGLAFRYLYVLIRNSIRAIKARSAGPFIERVERRKYGTPYNIQYVKNLLAGKKSYQNMSYAALDGEPNWKTKIRALLRQYIYVNDPTFKYSPRIIGIFTVALICSYQFGIIIVLGSYQLEKLVKILYPNTTAEGNSTVDDSGYSFLRLMVNTVNVSALLSFILSSLLTLFSIFQILTNYRHNIKLMFKGIFNHLPFDRDDRNAVFVLSDSMAYAGSQIAYILWGYIIVWAVLLLTFFALAYLIVLPVFGLISRDVLKYMWNLLSGVLIFYAFTLLQKLFCRGLLQTRISVDSQGKQDTSVILALDNRKIFHNVTYFTFFFYIVLGLFGCLLTIIKGMILGIMYLSRLDKCGLVNGFETWDKGYMNYVSFLHFEECHRHPVLLVFCDILIDGMPHDRNQARLNTYGTVDDVSTDVTYSSSWTALGRPRRRWLKAYTMVRNSSVRAKQIEADYDTLEDIDITDLSDQAIIDVSNNDLPNTGVAHHDQTVMHMDHNDKSVLV</sequence>
<dbReference type="GO" id="GO:0071939">
    <property type="term" value="P:vitamin A import into cell"/>
    <property type="evidence" value="ECO:0007669"/>
    <property type="project" value="TreeGrafter"/>
</dbReference>
<feature type="transmembrane region" description="Helical" evidence="8">
    <location>
        <begin position="508"/>
        <end position="534"/>
    </location>
</feature>
<feature type="transmembrane region" description="Helical" evidence="8">
    <location>
        <begin position="284"/>
        <end position="307"/>
    </location>
</feature>
<dbReference type="Pfam" id="PF14752">
    <property type="entry name" value="RBP_receptor"/>
    <property type="match status" value="1"/>
</dbReference>
<feature type="transmembrane region" description="Helical" evidence="8">
    <location>
        <begin position="32"/>
        <end position="52"/>
    </location>
</feature>
<dbReference type="GO" id="GO:0038023">
    <property type="term" value="F:signaling receptor activity"/>
    <property type="evidence" value="ECO:0007669"/>
    <property type="project" value="InterPro"/>
</dbReference>